<dbReference type="STRING" id="22663.A0A2I0HHK5"/>
<keyword evidence="3" id="KW-1185">Reference proteome</keyword>
<dbReference type="InterPro" id="IPR043502">
    <property type="entry name" value="DNA/RNA_pol_sf"/>
</dbReference>
<evidence type="ECO:0000313" key="3">
    <source>
        <dbReference type="Proteomes" id="UP000233551"/>
    </source>
</evidence>
<dbReference type="CDD" id="cd01650">
    <property type="entry name" value="RT_nLTR_like"/>
    <property type="match status" value="1"/>
</dbReference>
<dbReference type="Proteomes" id="UP000233551">
    <property type="component" value="Unassembled WGS sequence"/>
</dbReference>
<evidence type="ECO:0000259" key="1">
    <source>
        <dbReference type="PROSITE" id="PS50878"/>
    </source>
</evidence>
<accession>A0A2I0HHK5</accession>
<gene>
    <name evidence="2" type="ORF">CRG98_048402</name>
</gene>
<protein>
    <recommendedName>
        <fullName evidence="1">Reverse transcriptase domain-containing protein</fullName>
    </recommendedName>
</protein>
<evidence type="ECO:0000313" key="2">
    <source>
        <dbReference type="EMBL" id="PKI31207.1"/>
    </source>
</evidence>
<dbReference type="EMBL" id="PGOL01009133">
    <property type="protein sequence ID" value="PKI31207.1"/>
    <property type="molecule type" value="Genomic_DNA"/>
</dbReference>
<name>A0A2I0HHK5_PUNGR</name>
<dbReference type="PROSITE" id="PS50878">
    <property type="entry name" value="RT_POL"/>
    <property type="match status" value="1"/>
</dbReference>
<reference evidence="2 3" key="1">
    <citation type="submission" date="2017-11" db="EMBL/GenBank/DDBJ databases">
        <title>De-novo sequencing of pomegranate (Punica granatum L.) genome.</title>
        <authorList>
            <person name="Akparov Z."/>
            <person name="Amiraslanov A."/>
            <person name="Hajiyeva S."/>
            <person name="Abbasov M."/>
            <person name="Kaur K."/>
            <person name="Hamwieh A."/>
            <person name="Solovyev V."/>
            <person name="Salamov A."/>
            <person name="Braich B."/>
            <person name="Kosarev P."/>
            <person name="Mahmoud A."/>
            <person name="Hajiyev E."/>
            <person name="Babayeva S."/>
            <person name="Izzatullayeva V."/>
            <person name="Mammadov A."/>
            <person name="Mammadov A."/>
            <person name="Sharifova S."/>
            <person name="Ojaghi J."/>
            <person name="Eynullazada K."/>
            <person name="Bayramov B."/>
            <person name="Abdulazimova A."/>
            <person name="Shahmuradov I."/>
        </authorList>
    </citation>
    <scope>NUCLEOTIDE SEQUENCE [LARGE SCALE GENOMIC DNA]</scope>
    <source>
        <strain evidence="3">cv. AG2017</strain>
        <tissue evidence="2">Leaf</tissue>
    </source>
</reference>
<dbReference type="SUPFAM" id="SSF56672">
    <property type="entry name" value="DNA/RNA polymerases"/>
    <property type="match status" value="1"/>
</dbReference>
<organism evidence="2 3">
    <name type="scientific">Punica granatum</name>
    <name type="common">Pomegranate</name>
    <dbReference type="NCBI Taxonomy" id="22663"/>
    <lineage>
        <taxon>Eukaryota</taxon>
        <taxon>Viridiplantae</taxon>
        <taxon>Streptophyta</taxon>
        <taxon>Embryophyta</taxon>
        <taxon>Tracheophyta</taxon>
        <taxon>Spermatophyta</taxon>
        <taxon>Magnoliopsida</taxon>
        <taxon>eudicotyledons</taxon>
        <taxon>Gunneridae</taxon>
        <taxon>Pentapetalae</taxon>
        <taxon>rosids</taxon>
        <taxon>malvids</taxon>
        <taxon>Myrtales</taxon>
        <taxon>Lythraceae</taxon>
        <taxon>Punica</taxon>
    </lineage>
</organism>
<dbReference type="PANTHER" id="PTHR31635:SF196">
    <property type="entry name" value="REVERSE TRANSCRIPTASE DOMAIN-CONTAINING PROTEIN-RELATED"/>
    <property type="match status" value="1"/>
</dbReference>
<dbReference type="Pfam" id="PF00078">
    <property type="entry name" value="RVT_1"/>
    <property type="match status" value="1"/>
</dbReference>
<dbReference type="InterPro" id="IPR000477">
    <property type="entry name" value="RT_dom"/>
</dbReference>
<proteinExistence type="predicted"/>
<sequence length="405" mass="46652">MTPTVEIKELEEKLIAELEENLTGKDLIWRQKSRELWLKEGDRNTKFFHLSTVVRRSSNRIAAIKDNNGDWVQDYQGMGNYFLKNFQELFNTSHPDIPDDMEELINQVISQEENESLTRIPDDQEILTALNSIPNLKAPGPDGIPSLFYKHYGETVKPFLLSAVKSFFHSNHILKEWNNTFICLIPKRQGAATFKDFRPISLCNVNYKVISKIIANRLKPLLHKIISPNQTAFIEGRWINENGLLAQEILHTMRNTKARRGWIGMKIDFMKAFDKLEWNFIVKILQQLGFHPTFISWIYQCVSTSTFSILLNGSPHGHFSPSRRLRQGDPISPYLFVISMEILSRLLYRAETNGEIKGIQISRGGPQITHLMFADDLLILTKATEANIRTTKSILDKFCAWSGQE</sequence>
<dbReference type="PANTHER" id="PTHR31635">
    <property type="entry name" value="REVERSE TRANSCRIPTASE DOMAIN-CONTAINING PROTEIN-RELATED"/>
    <property type="match status" value="1"/>
</dbReference>
<dbReference type="AlphaFoldDB" id="A0A2I0HHK5"/>
<feature type="non-terminal residue" evidence="2">
    <location>
        <position position="405"/>
    </location>
</feature>
<comment type="caution">
    <text evidence="2">The sequence shown here is derived from an EMBL/GenBank/DDBJ whole genome shotgun (WGS) entry which is preliminary data.</text>
</comment>
<feature type="domain" description="Reverse transcriptase" evidence="1">
    <location>
        <begin position="166"/>
        <end position="405"/>
    </location>
</feature>